<dbReference type="Proteomes" id="UP000887580">
    <property type="component" value="Unplaced"/>
</dbReference>
<name>A0AC35FL54_9BILA</name>
<dbReference type="WBParaSite" id="PS1159_v2.g18059.t1">
    <property type="protein sequence ID" value="PS1159_v2.g18059.t1"/>
    <property type="gene ID" value="PS1159_v2.g18059"/>
</dbReference>
<protein>
    <submittedName>
        <fullName evidence="2">Tropomyosin</fullName>
    </submittedName>
</protein>
<reference evidence="2" key="1">
    <citation type="submission" date="2022-11" db="UniProtKB">
        <authorList>
            <consortium name="WormBaseParasite"/>
        </authorList>
    </citation>
    <scope>IDENTIFICATION</scope>
</reference>
<proteinExistence type="predicted"/>
<evidence type="ECO:0000313" key="1">
    <source>
        <dbReference type="Proteomes" id="UP000887580"/>
    </source>
</evidence>
<accession>A0AC35FL54</accession>
<organism evidence="1 2">
    <name type="scientific">Panagrolaimus sp. PS1159</name>
    <dbReference type="NCBI Taxonomy" id="55785"/>
    <lineage>
        <taxon>Eukaryota</taxon>
        <taxon>Metazoa</taxon>
        <taxon>Ecdysozoa</taxon>
        <taxon>Nematoda</taxon>
        <taxon>Chromadorea</taxon>
        <taxon>Rhabditida</taxon>
        <taxon>Tylenchina</taxon>
        <taxon>Panagrolaimomorpha</taxon>
        <taxon>Panagrolaimoidea</taxon>
        <taxon>Panagrolaimidae</taxon>
        <taxon>Panagrolaimus</taxon>
    </lineage>
</organism>
<sequence length="173" mass="19531">MSSLGCFGKGFGSKKKKQLKLTVEQQNKTIDELTDTLNSEKSTYETEIARLQQQLKRSTKQFDDITKQFEDATKRLEDAEKQLDDTAAELAVEKEKNKNLRAEKAQMLRNREAERKMIDENMTLVEKIIDPFRLSGETRVLCLIVGRGSAIIICGPADGVEETENPFAVTDEG</sequence>
<evidence type="ECO:0000313" key="2">
    <source>
        <dbReference type="WBParaSite" id="PS1159_v2.g18059.t1"/>
    </source>
</evidence>